<evidence type="ECO:0000256" key="3">
    <source>
        <dbReference type="ARBA" id="ARBA00022692"/>
    </source>
</evidence>
<dbReference type="Pfam" id="PF03239">
    <property type="entry name" value="FTR1"/>
    <property type="match status" value="1"/>
</dbReference>
<evidence type="ECO:0000256" key="5">
    <source>
        <dbReference type="ARBA" id="ARBA00023136"/>
    </source>
</evidence>
<feature type="transmembrane region" description="Helical" evidence="6">
    <location>
        <begin position="277"/>
        <end position="296"/>
    </location>
</feature>
<evidence type="ECO:0000256" key="4">
    <source>
        <dbReference type="ARBA" id="ARBA00022989"/>
    </source>
</evidence>
<comment type="similarity">
    <text evidence="2">Belongs to the oxidase-dependent Fe transporter (OFeT) (TC 9.A.10.1) family.</text>
</comment>
<dbReference type="RefSeq" id="WP_307481399.1">
    <property type="nucleotide sequence ID" value="NZ_JAUTBF010000001.1"/>
</dbReference>
<evidence type="ECO:0000313" key="8">
    <source>
        <dbReference type="Proteomes" id="UP001226691"/>
    </source>
</evidence>
<keyword evidence="5 6" id="KW-0472">Membrane</keyword>
<evidence type="ECO:0000256" key="1">
    <source>
        <dbReference type="ARBA" id="ARBA00004141"/>
    </source>
</evidence>
<feature type="transmembrane region" description="Helical" evidence="6">
    <location>
        <begin position="68"/>
        <end position="87"/>
    </location>
</feature>
<proteinExistence type="inferred from homology"/>
<dbReference type="PANTHER" id="PTHR31632:SF2">
    <property type="entry name" value="PLASMA MEMBRANE IRON PERMEASE"/>
    <property type="match status" value="1"/>
</dbReference>
<accession>A0ABU0TSU8</accession>
<comment type="caution">
    <text evidence="7">The sequence shown here is derived from an EMBL/GenBank/DDBJ whole genome shotgun (WGS) entry which is preliminary data.</text>
</comment>
<evidence type="ECO:0000256" key="6">
    <source>
        <dbReference type="SAM" id="Phobius"/>
    </source>
</evidence>
<organism evidence="7 8">
    <name type="scientific">Microbacterium trichothecenolyticum</name>
    <name type="common">Aureobacterium trichothecenolyticum</name>
    <dbReference type="NCBI Taxonomy" id="69370"/>
    <lineage>
        <taxon>Bacteria</taxon>
        <taxon>Bacillati</taxon>
        <taxon>Actinomycetota</taxon>
        <taxon>Actinomycetes</taxon>
        <taxon>Micrococcales</taxon>
        <taxon>Microbacteriaceae</taxon>
        <taxon>Microbacterium</taxon>
    </lineage>
</organism>
<feature type="transmembrane region" description="Helical" evidence="6">
    <location>
        <begin position="482"/>
        <end position="504"/>
    </location>
</feature>
<reference evidence="7 8" key="1">
    <citation type="submission" date="2023-07" db="EMBL/GenBank/DDBJ databases">
        <title>Functional and genomic diversity of the sorghum phyllosphere microbiome.</title>
        <authorList>
            <person name="Shade A."/>
        </authorList>
    </citation>
    <scope>NUCLEOTIDE SEQUENCE [LARGE SCALE GENOMIC DNA]</scope>
    <source>
        <strain evidence="7 8">SORGH_AS_1207</strain>
    </source>
</reference>
<dbReference type="InterPro" id="IPR004923">
    <property type="entry name" value="FTR1/Fip1/EfeU"/>
</dbReference>
<feature type="transmembrane region" description="Helical" evidence="6">
    <location>
        <begin position="177"/>
        <end position="197"/>
    </location>
</feature>
<evidence type="ECO:0000313" key="7">
    <source>
        <dbReference type="EMBL" id="MDQ1122736.1"/>
    </source>
</evidence>
<keyword evidence="4 6" id="KW-1133">Transmembrane helix</keyword>
<dbReference type="EMBL" id="JAUTBF010000001">
    <property type="protein sequence ID" value="MDQ1122736.1"/>
    <property type="molecule type" value="Genomic_DNA"/>
</dbReference>
<evidence type="ECO:0000256" key="2">
    <source>
        <dbReference type="ARBA" id="ARBA00008333"/>
    </source>
</evidence>
<name>A0ABU0TSU8_MICTR</name>
<dbReference type="PANTHER" id="PTHR31632">
    <property type="entry name" value="IRON TRANSPORTER FTH1"/>
    <property type="match status" value="1"/>
</dbReference>
<feature type="transmembrane region" description="Helical" evidence="6">
    <location>
        <begin position="245"/>
        <end position="265"/>
    </location>
</feature>
<comment type="subcellular location">
    <subcellularLocation>
        <location evidence="1">Membrane</location>
        <topology evidence="1">Multi-pass membrane protein</topology>
    </subcellularLocation>
</comment>
<keyword evidence="8" id="KW-1185">Reference proteome</keyword>
<keyword evidence="3 6" id="KW-0812">Transmembrane</keyword>
<dbReference type="NCBIfam" id="NF041756">
    <property type="entry name" value="EfeU"/>
    <property type="match status" value="1"/>
</dbReference>
<dbReference type="Proteomes" id="UP001226691">
    <property type="component" value="Unassembled WGS sequence"/>
</dbReference>
<feature type="transmembrane region" description="Helical" evidence="6">
    <location>
        <begin position="144"/>
        <end position="165"/>
    </location>
</feature>
<gene>
    <name evidence="7" type="ORF">QE412_001309</name>
</gene>
<protein>
    <submittedName>
        <fullName evidence="7">High-affinity iron transporter</fullName>
    </submittedName>
</protein>
<feature type="transmembrane region" description="Helical" evidence="6">
    <location>
        <begin position="33"/>
        <end position="56"/>
    </location>
</feature>
<sequence>MLATYVIGLREGLEAALIVGIIAAFLKNNGRRLTGMWIGVVLAVALSIGVGVVLSLVEQSLPQAAQEAMETVIGAVAIFFVTGMLVWMNRHARSMRSELEEHAGAALKDGHAWALALMAFLAVLKEGFETSVFLLATFSASTDAALAALGASLGVLTAIAVGIGIYLGGVRINLSRFFRVTGGFLILVAAGLVVSTLRTAHEAGWLTGGQQRTVDLSAIVTPGSIPSALITGVLGIPADPRLIEVVGWFAYLIPVALFVFWPRAARPRADRVPRLQAALGAAAAVVAIALAVSWALPTTTAPGPLTLAAGASGTDGATTGTASLAGTRLTIALDGSDARTVTLDGPSTSVEHEGVNASQWTWTDDDSGSGPATLSLEDLATLSGGRLPIGINRAQQPGPFAAHWQISDEVSVWTAEGVLLDASSTRDAIVTLSGGGLTTERSVTVTGADLAHPDAGWHGATAEVSARAALAEARIETDNERLLWGVQVPAVLAVAAIALLLAAWRGRRRTRAHEAVEASPAPFTHPAHAAAP</sequence>
<feature type="transmembrane region" description="Helical" evidence="6">
    <location>
        <begin position="6"/>
        <end position="26"/>
    </location>
</feature>